<accession>A0ABD1JH71</accession>
<protein>
    <recommendedName>
        <fullName evidence="3">Interferon-induced protein 44-like</fullName>
    </recommendedName>
</protein>
<evidence type="ECO:0000313" key="1">
    <source>
        <dbReference type="EMBL" id="KAL2086086.1"/>
    </source>
</evidence>
<evidence type="ECO:0000313" key="2">
    <source>
        <dbReference type="Proteomes" id="UP001591681"/>
    </source>
</evidence>
<dbReference type="Proteomes" id="UP001591681">
    <property type="component" value="Unassembled WGS sequence"/>
</dbReference>
<keyword evidence="2" id="KW-1185">Reference proteome</keyword>
<sequence>MHRLTLQTITHTPIAHRIIMQTYMSAQFFTFFLCFPQFNPVTPLCEGDARYNSHPTLDDKVHCLVSVIRGDKIGLLSAEDVVIEKMRAVRKAASNLDIPQVVFMTHVDECCPLVAKDLKCIYSSKRIKQAVQNCSNKLGVPMNCIFPVKNYSEENEVNGEVDCLILDALRSAVNFASDFVRDK</sequence>
<gene>
    <name evidence="1" type="ORF">ACEWY4_017145</name>
</gene>
<reference evidence="1 2" key="1">
    <citation type="submission" date="2024-09" db="EMBL/GenBank/DDBJ databases">
        <title>A chromosome-level genome assembly of Gray's grenadier anchovy, Coilia grayii.</title>
        <authorList>
            <person name="Fu Z."/>
        </authorList>
    </citation>
    <scope>NUCLEOTIDE SEQUENCE [LARGE SCALE GENOMIC DNA]</scope>
    <source>
        <strain evidence="1">G4</strain>
        <tissue evidence="1">Muscle</tissue>
    </source>
</reference>
<evidence type="ECO:0008006" key="3">
    <source>
        <dbReference type="Google" id="ProtNLM"/>
    </source>
</evidence>
<comment type="caution">
    <text evidence="1">The sequence shown here is derived from an EMBL/GenBank/DDBJ whole genome shotgun (WGS) entry which is preliminary data.</text>
</comment>
<organism evidence="1 2">
    <name type="scientific">Coilia grayii</name>
    <name type="common">Gray's grenadier anchovy</name>
    <dbReference type="NCBI Taxonomy" id="363190"/>
    <lineage>
        <taxon>Eukaryota</taxon>
        <taxon>Metazoa</taxon>
        <taxon>Chordata</taxon>
        <taxon>Craniata</taxon>
        <taxon>Vertebrata</taxon>
        <taxon>Euteleostomi</taxon>
        <taxon>Actinopterygii</taxon>
        <taxon>Neopterygii</taxon>
        <taxon>Teleostei</taxon>
        <taxon>Clupei</taxon>
        <taxon>Clupeiformes</taxon>
        <taxon>Clupeoidei</taxon>
        <taxon>Engraulidae</taxon>
        <taxon>Coilinae</taxon>
        <taxon>Coilia</taxon>
    </lineage>
</organism>
<dbReference type="EMBL" id="JBHFQA010000015">
    <property type="protein sequence ID" value="KAL2086086.1"/>
    <property type="molecule type" value="Genomic_DNA"/>
</dbReference>
<proteinExistence type="predicted"/>
<name>A0ABD1JH71_9TELE</name>
<dbReference type="PANTHER" id="PTHR14241">
    <property type="entry name" value="INTERFERON-INDUCED PROTEIN 44"/>
    <property type="match status" value="1"/>
</dbReference>
<dbReference type="PANTHER" id="PTHR14241:SF1">
    <property type="entry name" value="INTERFERON-INDUCED PROTEIN 44-RELATED"/>
    <property type="match status" value="1"/>
</dbReference>
<dbReference type="AlphaFoldDB" id="A0ABD1JH71"/>